<name>A0AA42BUT4_9MICO</name>
<feature type="compositionally biased region" description="Low complexity" evidence="1">
    <location>
        <begin position="55"/>
        <end position="64"/>
    </location>
</feature>
<dbReference type="AlphaFoldDB" id="A0AA42BUT4"/>
<reference evidence="2" key="1">
    <citation type="submission" date="2022-08" db="EMBL/GenBank/DDBJ databases">
        <authorList>
            <person name="Deng Y."/>
            <person name="Han X.-F."/>
            <person name="Zhang Y.-Q."/>
        </authorList>
    </citation>
    <scope>NUCLEOTIDE SEQUENCE</scope>
    <source>
        <strain evidence="2">CPCC 203407</strain>
    </source>
</reference>
<organism evidence="2 3">
    <name type="scientific">Herbiconiux oxytropis</name>
    <dbReference type="NCBI Taxonomy" id="2970915"/>
    <lineage>
        <taxon>Bacteria</taxon>
        <taxon>Bacillati</taxon>
        <taxon>Actinomycetota</taxon>
        <taxon>Actinomycetes</taxon>
        <taxon>Micrococcales</taxon>
        <taxon>Microbacteriaceae</taxon>
        <taxon>Herbiconiux</taxon>
    </lineage>
</organism>
<accession>A0AA42BUT4</accession>
<dbReference type="RefSeq" id="WP_259530979.1">
    <property type="nucleotide sequence ID" value="NZ_JANLCK010000016.1"/>
</dbReference>
<gene>
    <name evidence="2" type="ORF">N1028_18515</name>
</gene>
<evidence type="ECO:0000313" key="3">
    <source>
        <dbReference type="Proteomes" id="UP001165587"/>
    </source>
</evidence>
<dbReference type="Proteomes" id="UP001165587">
    <property type="component" value="Unassembled WGS sequence"/>
</dbReference>
<keyword evidence="3" id="KW-1185">Reference proteome</keyword>
<proteinExistence type="predicted"/>
<protein>
    <submittedName>
        <fullName evidence="2">Uncharacterized protein</fullName>
    </submittedName>
</protein>
<evidence type="ECO:0000256" key="1">
    <source>
        <dbReference type="SAM" id="MobiDB-lite"/>
    </source>
</evidence>
<comment type="caution">
    <text evidence="2">The sequence shown here is derived from an EMBL/GenBank/DDBJ whole genome shotgun (WGS) entry which is preliminary data.</text>
</comment>
<dbReference type="SUPFAM" id="SSF110296">
    <property type="entry name" value="Oligoxyloglucan reducing end-specific cellobiohydrolase"/>
    <property type="match status" value="1"/>
</dbReference>
<feature type="region of interest" description="Disordered" evidence="1">
    <location>
        <begin position="42"/>
        <end position="64"/>
    </location>
</feature>
<sequence>MSGTSDSGIFWRLAPALLVAILALVAILLSVSALRQGDVASNGTVPGPIPTWDETSGTDSAATPTPTSAAVALFPVFDIDASGIGLVSAPSSCGDQTSSVSVTEDSGRTWSPVDFGPLGVQAIYEVRVVSSDQLDVVAGLGPDCTPSLLTSYTAGQFWQSNPERLAETTWLDPSDPTVIHHLGAVIPTPCGRPLAVTPSASGAATICQEGAFTYSTEQLTWSVLAPGRFLGLDSSLSGTLVLESSTEDCAGVRFSEFGPDGAALGSVCDVSHVPAENSAIASVDQRIYRWDGAQVQQSDDGGLTWSS</sequence>
<evidence type="ECO:0000313" key="2">
    <source>
        <dbReference type="EMBL" id="MCS5727895.1"/>
    </source>
</evidence>
<dbReference type="EMBL" id="JANLCK010000016">
    <property type="protein sequence ID" value="MCS5727895.1"/>
    <property type="molecule type" value="Genomic_DNA"/>
</dbReference>